<evidence type="ECO:0000256" key="1">
    <source>
        <dbReference type="SAM" id="MobiDB-lite"/>
    </source>
</evidence>
<proteinExistence type="predicted"/>
<dbReference type="RefSeq" id="XP_024333088.1">
    <property type="nucleotide sequence ID" value="XM_024480072.1"/>
</dbReference>
<accession>A0A1X6MIR0</accession>
<protein>
    <submittedName>
        <fullName evidence="2">Uncharacterized protein</fullName>
    </submittedName>
</protein>
<name>A0A1X6MIR0_9APHY</name>
<sequence>MIIEHQAAMTDVQVREQDAQLVAEDWIVLQIHGHVRGNDGEIKDPQVGEVSSEGNKSIDGENIGHLDVQFITQAQRSDGEVDDAVKTEKKRNEVDKRDDLGSLNLAGVSETTRLRQIFQVFETGKSPQNRTIQTSASSNQVHTPQRMPVFERCLKTKQRDVLHNPCLPHVQNQRCPERIKCRVLQDLADTGCTTQCALIYLEKFSGCLLVRDQLLENEMEVVDDLQSLMHWRSVVGCLSSYRPRADPRRRVCTGSELWGEFSGSERLLGTWSRLSNRCVAYLLHGLEAGNASVNHHQDHDEESSSEDIKGFKAADLERHEDLWYRIHHQEMSFPFIVSLLRIAFKYDLADLYKDTSVRLKAYYPTTLPAWRDVCATKLTKPSADYAILVVNIARSTNTMSILPAALLHCTRVAYAKFVNGVRQPDGTLESLSAEDKVRVLQGHDRLLAAVQDRATWLFDLACSSGCSGKDKCKTALSELPSQAIREGFFHVMWNFSAPFNLSGLCPACLSMVQTASDEMMHSIWQDLPTFMDVTVDHWGKLSMQELEQT</sequence>
<gene>
    <name evidence="2" type="ORF">POSPLADRAFT_1050809</name>
</gene>
<evidence type="ECO:0000313" key="2">
    <source>
        <dbReference type="EMBL" id="OSX56294.1"/>
    </source>
</evidence>
<feature type="region of interest" description="Disordered" evidence="1">
    <location>
        <begin position="39"/>
        <end position="62"/>
    </location>
</feature>
<dbReference type="Proteomes" id="UP000194127">
    <property type="component" value="Unassembled WGS sequence"/>
</dbReference>
<dbReference type="OrthoDB" id="3036049at2759"/>
<keyword evidence="3" id="KW-1185">Reference proteome</keyword>
<dbReference type="AlphaFoldDB" id="A0A1X6MIR0"/>
<evidence type="ECO:0000313" key="3">
    <source>
        <dbReference type="Proteomes" id="UP000194127"/>
    </source>
</evidence>
<organism evidence="2 3">
    <name type="scientific">Postia placenta MAD-698-R-SB12</name>
    <dbReference type="NCBI Taxonomy" id="670580"/>
    <lineage>
        <taxon>Eukaryota</taxon>
        <taxon>Fungi</taxon>
        <taxon>Dikarya</taxon>
        <taxon>Basidiomycota</taxon>
        <taxon>Agaricomycotina</taxon>
        <taxon>Agaricomycetes</taxon>
        <taxon>Polyporales</taxon>
        <taxon>Adustoporiaceae</taxon>
        <taxon>Rhodonia</taxon>
    </lineage>
</organism>
<reference evidence="2 3" key="1">
    <citation type="submission" date="2017-04" db="EMBL/GenBank/DDBJ databases">
        <title>Genome Sequence of the Model Brown-Rot Fungus Postia placenta SB12.</title>
        <authorList>
            <consortium name="DOE Joint Genome Institute"/>
            <person name="Gaskell J."/>
            <person name="Kersten P."/>
            <person name="Larrondo L.F."/>
            <person name="Canessa P."/>
            <person name="Martinez D."/>
            <person name="Hibbett D."/>
            <person name="Schmoll M."/>
            <person name="Kubicek C.P."/>
            <person name="Martinez A.T."/>
            <person name="Yadav J."/>
            <person name="Master E."/>
            <person name="Magnuson J.K."/>
            <person name="James T."/>
            <person name="Yaver D."/>
            <person name="Berka R."/>
            <person name="Labutti K."/>
            <person name="Lipzen A."/>
            <person name="Aerts A."/>
            <person name="Barry K."/>
            <person name="Henrissat B."/>
            <person name="Blanchette R."/>
            <person name="Grigoriev I."/>
            <person name="Cullen D."/>
        </authorList>
    </citation>
    <scope>NUCLEOTIDE SEQUENCE [LARGE SCALE GENOMIC DNA]</scope>
    <source>
        <strain evidence="2 3">MAD-698-R-SB12</strain>
    </source>
</reference>
<dbReference type="GeneID" id="36325022"/>
<dbReference type="EMBL" id="KZ110614">
    <property type="protein sequence ID" value="OSX56294.1"/>
    <property type="molecule type" value="Genomic_DNA"/>
</dbReference>